<sequence length="495" mass="56154">MPTIDDFLRINFGYASAQQEGSRAPDLLIDGYFDLHKISENSFKSANFLVLGYKGAGKSAVSERLKLLHQNDSDVFLTNIDLGDFPYATFSNIVPGTEAPQARYPTAWSWILLIHLLSSLERDAGLEIPDKDSFDQTMSSLRGMNLLPIEGLPSLVRTSTETKLNLQIPPFFSGNHKHQTSQIDVPFYVDNLKRLLLNLRTASRHLLIIDGLDEIVTNQSAQWDSLGALIFEANRLNTSLASNGLNAKILILCRTDIFELLDGANKNKIRQDSAMEMDWYSNPSSPDQSRLVSVANLRAKIALGRDVNVIEEFFPSKIFGKKTSLLLLDNTRHTPRDFLQLLKMIQNSCQEGGLNGDNIRNGLRRYSIEYFMPEIIDELQGYVTSNESKEFFRLAGSLRQRDFSQKEMHEKSLSENSLLTPEKMDIVLRALFECSAIGNIQKMQRGPVHFTFRYRNRHTPFNIKERMLLHRGLWRALNLPVDESINVSGAKLPEK</sequence>
<protein>
    <submittedName>
        <fullName evidence="1">Uncharacterized protein</fullName>
    </submittedName>
</protein>
<dbReference type="EMBL" id="CAADIO010000002">
    <property type="protein sequence ID" value="VFR77640.1"/>
    <property type="molecule type" value="Genomic_DNA"/>
</dbReference>
<proteinExistence type="predicted"/>
<name>A0A484TUB1_9ZZZZ</name>
<organism evidence="1">
    <name type="scientific">plant metagenome</name>
    <dbReference type="NCBI Taxonomy" id="1297885"/>
    <lineage>
        <taxon>unclassified sequences</taxon>
        <taxon>metagenomes</taxon>
        <taxon>organismal metagenomes</taxon>
    </lineage>
</organism>
<accession>A0A484TUB1</accession>
<reference evidence="1" key="1">
    <citation type="submission" date="2019-03" db="EMBL/GenBank/DDBJ databases">
        <authorList>
            <person name="Danneels B."/>
        </authorList>
    </citation>
    <scope>NUCLEOTIDE SEQUENCE</scope>
</reference>
<gene>
    <name evidence="1" type="ORF">RAN3_0507</name>
</gene>
<dbReference type="NCBIfam" id="NF047389">
    <property type="entry name" value="ATPase_Sll1717"/>
    <property type="match status" value="1"/>
</dbReference>
<dbReference type="InterPro" id="IPR059206">
    <property type="entry name" value="Sll1717-like"/>
</dbReference>
<dbReference type="AlphaFoldDB" id="A0A484TUB1"/>
<evidence type="ECO:0000313" key="1">
    <source>
        <dbReference type="EMBL" id="VFR77640.1"/>
    </source>
</evidence>